<dbReference type="RefSeq" id="YP_010133808.1">
    <property type="nucleotide sequence ID" value="NC_056789.1"/>
</dbReference>
<reference evidence="1" key="1">
    <citation type="journal article" date="2021" name="Ecol Indic">
        <title>Morphological and molecular identification reveals that waters from an isolated oasis in Tamanrasset (extreme South of Algerian Sahara) are colonized by opportunistic and pollution-tolerant diatom species.</title>
        <authorList>
            <person name="Gastineau R."/>
            <person name="Hamedi C."/>
            <person name="Baba Hamed M.B."/>
            <person name="Abi-Ayad S.-M.E.-A."/>
            <person name="Bak M."/>
            <person name="Lemieux C."/>
            <person name="Turmel M."/>
            <person name="Dobosz S."/>
            <person name="Wrobel R.J."/>
            <person name="Kierzek A."/>
            <person name="Lange-Bertalot H."/>
            <person name="Witkowski A."/>
        </authorList>
    </citation>
    <scope>NUCLEOTIDE SEQUENCE</scope>
    <source>
        <strain evidence="1">SZCZR1829</strain>
    </source>
</reference>
<gene>
    <name evidence="1" type="primary">rps2</name>
</gene>
<dbReference type="EMBL" id="MT383640">
    <property type="protein sequence ID" value="QWM93298.1"/>
    <property type="molecule type" value="Genomic_DNA"/>
</dbReference>
<dbReference type="InterPro" id="IPR023591">
    <property type="entry name" value="Ribosomal_uS2_flav_dom_sf"/>
</dbReference>
<dbReference type="SUPFAM" id="SSF52313">
    <property type="entry name" value="Ribosomal protein S2"/>
    <property type="match status" value="1"/>
</dbReference>
<sequence length="237" mass="27906">MKIKKIPQRRNKLVKLKLIQTKIYTKEQYLENIKIEDIEYRLKKICYLIYKYNVFNKRILFVGLPFNITLKLQELIKNTKHIFIPNSVWLSGAISNKNTNFSNLLKNKNTTKNQISELLFQLKKNIDLVIIINNSDNTSDILNEGYVARIPVVMLNTNLNICFNKPSYKVPGNFKFVSKKTRNNLFYSLLISTLRKGSTKVIKTHYKAVMKKPNKKSIKENYKKLPKKSYKKIIKKV</sequence>
<keyword evidence="1" id="KW-0689">Ribosomal protein</keyword>
<keyword evidence="1" id="KW-0496">Mitochondrion</keyword>
<dbReference type="GO" id="GO:0005840">
    <property type="term" value="C:ribosome"/>
    <property type="evidence" value="ECO:0007669"/>
    <property type="project" value="UniProtKB-KW"/>
</dbReference>
<keyword evidence="1" id="KW-0687">Ribonucleoprotein</keyword>
<accession>A0A8F1B7F4</accession>
<evidence type="ECO:0000313" key="1">
    <source>
        <dbReference type="EMBL" id="QWM93298.1"/>
    </source>
</evidence>
<dbReference type="GeneID" id="67123407"/>
<proteinExistence type="predicted"/>
<geneLocation type="mitochondrion" evidence="1"/>
<dbReference type="AlphaFoldDB" id="A0A8F1B7F4"/>
<protein>
    <submittedName>
        <fullName evidence="1">Ribosomal protein S2</fullName>
    </submittedName>
</protein>
<name>A0A8F1B7F4_9STRA</name>
<dbReference type="Gene3D" id="3.40.50.10490">
    <property type="entry name" value="Glucose-6-phosphate isomerase like protein, domain 1"/>
    <property type="match status" value="1"/>
</dbReference>
<organism evidence="1">
    <name type="scientific">Fistulifera saprophila</name>
    <dbReference type="NCBI Taxonomy" id="880757"/>
    <lineage>
        <taxon>Eukaryota</taxon>
        <taxon>Sar</taxon>
        <taxon>Stramenopiles</taxon>
        <taxon>Ochrophyta</taxon>
        <taxon>Bacillariophyta</taxon>
        <taxon>Bacillariophyceae</taxon>
        <taxon>Bacillariophycidae</taxon>
        <taxon>Naviculales</taxon>
        <taxon>Naviculaceae</taxon>
        <taxon>Fistulifera</taxon>
    </lineage>
</organism>